<accession>A0A7J6KJL0</accession>
<evidence type="ECO:0000313" key="1">
    <source>
        <dbReference type="EMBL" id="KAF4646781.1"/>
    </source>
</evidence>
<dbReference type="EMBL" id="JABANN010003111">
    <property type="protein sequence ID" value="KAF4646781.1"/>
    <property type="molecule type" value="Genomic_DNA"/>
</dbReference>
<organism evidence="1 2">
    <name type="scientific">Perkinsus olseni</name>
    <name type="common">Perkinsus atlanticus</name>
    <dbReference type="NCBI Taxonomy" id="32597"/>
    <lineage>
        <taxon>Eukaryota</taxon>
        <taxon>Sar</taxon>
        <taxon>Alveolata</taxon>
        <taxon>Perkinsozoa</taxon>
        <taxon>Perkinsea</taxon>
        <taxon>Perkinsida</taxon>
        <taxon>Perkinsidae</taxon>
        <taxon>Perkinsus</taxon>
    </lineage>
</organism>
<dbReference type="Proteomes" id="UP000572268">
    <property type="component" value="Unassembled WGS sequence"/>
</dbReference>
<feature type="non-terminal residue" evidence="1">
    <location>
        <position position="171"/>
    </location>
</feature>
<proteinExistence type="predicted"/>
<name>A0A7J6KJL0_PEROL</name>
<protein>
    <submittedName>
        <fullName evidence="1">Uncharacterized protein</fullName>
    </submittedName>
</protein>
<gene>
    <name evidence="1" type="ORF">FOL46_005177</name>
</gene>
<reference evidence="1 2" key="1">
    <citation type="submission" date="2020-04" db="EMBL/GenBank/DDBJ databases">
        <title>Perkinsus olseni comparative genomics.</title>
        <authorList>
            <person name="Bogema D.R."/>
        </authorList>
    </citation>
    <scope>NUCLEOTIDE SEQUENCE [LARGE SCALE GENOMIC DNA]</scope>
    <source>
        <strain evidence="1">ATCC PRA-31</strain>
    </source>
</reference>
<sequence length="171" mass="19045">PRLSLRDMDWLRKVAVMHVSHVVSLSTVSTISPTPSMTFKSSSLDLHYGGTNETHVLFDTFNDDIEIHPDLPVSVDFGTTACVQAVDSPSTSECDLLPPWQAIAREWIKDDLAPLGRVSTQVPWRDSKRPGFNFYYAAKRGLASIARLDSKQQSMFEDALSQLINKGFCSI</sequence>
<evidence type="ECO:0000313" key="2">
    <source>
        <dbReference type="Proteomes" id="UP000572268"/>
    </source>
</evidence>
<feature type="non-terminal residue" evidence="1">
    <location>
        <position position="1"/>
    </location>
</feature>
<dbReference type="AlphaFoldDB" id="A0A7J6KJL0"/>
<comment type="caution">
    <text evidence="1">The sequence shown here is derived from an EMBL/GenBank/DDBJ whole genome shotgun (WGS) entry which is preliminary data.</text>
</comment>